<name>A0ABS0UA37_9GAMM</name>
<sequence>MLNFSAEIISSHSIGNVLLNSDISGYINEIYSNFSVEYKEYCLPDNSKRYAYILDETLTISTDCYGNIFSIGCNENYKGLYENRLYTGQLMGDMINLTKRQRIFNGSIIIDDDFGFLFVLPSPFDEIADNISDIPLDLKLNEIYIGDYSSWNPYK</sequence>
<dbReference type="Proteomes" id="UP000696184">
    <property type="component" value="Unassembled WGS sequence"/>
</dbReference>
<evidence type="ECO:0000313" key="2">
    <source>
        <dbReference type="Proteomes" id="UP000696184"/>
    </source>
</evidence>
<gene>
    <name evidence="1" type="ORF">H8A87_19420</name>
</gene>
<organism evidence="1 2">
    <name type="scientific">Xenorhabdus lircayensis</name>
    <dbReference type="NCBI Taxonomy" id="2763499"/>
    <lineage>
        <taxon>Bacteria</taxon>
        <taxon>Pseudomonadati</taxon>
        <taxon>Pseudomonadota</taxon>
        <taxon>Gammaproteobacteria</taxon>
        <taxon>Enterobacterales</taxon>
        <taxon>Morganellaceae</taxon>
        <taxon>Xenorhabdus</taxon>
    </lineage>
</organism>
<comment type="caution">
    <text evidence="1">The sequence shown here is derived from an EMBL/GenBank/DDBJ whole genome shotgun (WGS) entry which is preliminary data.</text>
</comment>
<keyword evidence="2" id="KW-1185">Reference proteome</keyword>
<dbReference type="EMBL" id="JACOII010000094">
    <property type="protein sequence ID" value="MBI6550781.1"/>
    <property type="molecule type" value="Genomic_DNA"/>
</dbReference>
<dbReference type="RefSeq" id="WP_198691522.1">
    <property type="nucleotide sequence ID" value="NZ_CAWPUD010000098.1"/>
</dbReference>
<protein>
    <recommendedName>
        <fullName evidence="3">WG repeat-containing protein</fullName>
    </recommendedName>
</protein>
<proteinExistence type="predicted"/>
<reference evidence="1 2" key="1">
    <citation type="submission" date="2020-08" db="EMBL/GenBank/DDBJ databases">
        <title>Description of Xenorhabdus lircayensis sp. nov., the symbiotic bacterium associated with the entomopathogenic nematode Steirnernema unicornum.</title>
        <authorList>
            <person name="Castaneda-Alvarez C."/>
            <person name="Prodan S."/>
            <person name="Zamorano A."/>
            <person name="San-Blas E."/>
            <person name="Aballay E."/>
        </authorList>
    </citation>
    <scope>NUCLEOTIDE SEQUENCE [LARGE SCALE GENOMIC DNA]</scope>
    <source>
        <strain evidence="1 2">VLS</strain>
    </source>
</reference>
<evidence type="ECO:0008006" key="3">
    <source>
        <dbReference type="Google" id="ProtNLM"/>
    </source>
</evidence>
<accession>A0ABS0UA37</accession>
<evidence type="ECO:0000313" key="1">
    <source>
        <dbReference type="EMBL" id="MBI6550781.1"/>
    </source>
</evidence>